<feature type="domain" description="F-box" evidence="1">
    <location>
        <begin position="1"/>
        <end position="45"/>
    </location>
</feature>
<dbReference type="EMBL" id="CP144536">
    <property type="protein sequence ID" value="WWC63657.1"/>
    <property type="molecule type" value="Genomic_DNA"/>
</dbReference>
<dbReference type="GeneID" id="28969980"/>
<dbReference type="Proteomes" id="UP000078595">
    <property type="component" value="Chromosome 7"/>
</dbReference>
<dbReference type="RefSeq" id="XP_065825413.1">
    <property type="nucleotide sequence ID" value="XM_065969341.1"/>
</dbReference>
<dbReference type="AlphaFoldDB" id="A0AAJ8KSG4"/>
<protein>
    <recommendedName>
        <fullName evidence="1">F-box domain-containing protein</fullName>
    </recommendedName>
</protein>
<dbReference type="InterPro" id="IPR001810">
    <property type="entry name" value="F-box_dom"/>
</dbReference>
<proteinExistence type="predicted"/>
<name>A0AAJ8KSG4_9TREE</name>
<accession>A0AAJ8KSG4</accession>
<organism evidence="2 3">
    <name type="scientific">Kwoniella dejecticola CBS 10117</name>
    <dbReference type="NCBI Taxonomy" id="1296121"/>
    <lineage>
        <taxon>Eukaryota</taxon>
        <taxon>Fungi</taxon>
        <taxon>Dikarya</taxon>
        <taxon>Basidiomycota</taxon>
        <taxon>Agaricomycotina</taxon>
        <taxon>Tremellomycetes</taxon>
        <taxon>Tremellales</taxon>
        <taxon>Cryptococcaceae</taxon>
        <taxon>Kwoniella</taxon>
    </lineage>
</organism>
<dbReference type="Pfam" id="PF00646">
    <property type="entry name" value="F-box"/>
    <property type="match status" value="1"/>
</dbReference>
<dbReference type="PROSITE" id="PS50181">
    <property type="entry name" value="FBOX"/>
    <property type="match status" value="1"/>
</dbReference>
<reference evidence="2" key="1">
    <citation type="submission" date="2013-07" db="EMBL/GenBank/DDBJ databases">
        <authorList>
            <consortium name="The Broad Institute Genome Sequencing Platform"/>
            <person name="Cuomo C."/>
            <person name="Litvintseva A."/>
            <person name="Chen Y."/>
            <person name="Heitman J."/>
            <person name="Sun S."/>
            <person name="Springer D."/>
            <person name="Dromer F."/>
            <person name="Young S.K."/>
            <person name="Zeng Q."/>
            <person name="Gargeya S."/>
            <person name="Fitzgerald M."/>
            <person name="Abouelleil A."/>
            <person name="Alvarado L."/>
            <person name="Berlin A.M."/>
            <person name="Chapman S.B."/>
            <person name="Dewar J."/>
            <person name="Goldberg J."/>
            <person name="Griggs A."/>
            <person name="Gujja S."/>
            <person name="Hansen M."/>
            <person name="Howarth C."/>
            <person name="Imamovic A."/>
            <person name="Larimer J."/>
            <person name="McCowan C."/>
            <person name="Murphy C."/>
            <person name="Pearson M."/>
            <person name="Priest M."/>
            <person name="Roberts A."/>
            <person name="Saif S."/>
            <person name="Shea T."/>
            <person name="Sykes S."/>
            <person name="Wortman J."/>
            <person name="Nusbaum C."/>
            <person name="Birren B."/>
        </authorList>
    </citation>
    <scope>NUCLEOTIDE SEQUENCE</scope>
    <source>
        <strain evidence="2">CBS 10117</strain>
    </source>
</reference>
<sequence length="562" mass="64022">MLRLGDDLLFGIFAHLSVKDLLTCSQVCKHFNEVIQNSPTLQLKIHEKLLHRPRYLASEVPGPTEVISAREELNKLKRTELNLFRMQPTYSTFQISPNEQIISVYGRSFITSPKIKQALPPSQSYGGRDHAPLYSLATIWRDQRGGNEALLDTEIRVDFKPIQKLIVADLSQGVVIVAQPLRPGLLRIHVYEIVWKATTLKHETTRSSFELEVGIRSSSDIPELRLRRERRLVVILGDRGWVYNWKTKKQQHELTLLGQVQKSEHIAFVGRDILACVIYGEDEETEDEDGSENCISTGESLVFFDLSPSPATKTEPILPDLVLRCPSVFAESPSYLHGHLSIWAADYESNHFGEISLAADNQGRSEILNMRILLGGSDLIEWDDDSWISTVLPVHCIQALIDNATIENHHLSGGKSGYMELEPSQWMKYTYWDIDGYWIPSPHPMNHGLKMIQCSLSRTGKYLIRMKDYNTHCAEVDLEERLKRLGVLGKKNQIAVEEKCTMVSEAYKAELIPPSERGLGYRLYECEVGLPRRGSRNIPFFTGDQLWIQHLEGWVSILDFSE</sequence>
<keyword evidence="3" id="KW-1185">Reference proteome</keyword>
<evidence type="ECO:0000259" key="1">
    <source>
        <dbReference type="PROSITE" id="PS50181"/>
    </source>
</evidence>
<evidence type="ECO:0000313" key="2">
    <source>
        <dbReference type="EMBL" id="WWC63657.1"/>
    </source>
</evidence>
<dbReference type="CDD" id="cd09917">
    <property type="entry name" value="F-box_SF"/>
    <property type="match status" value="1"/>
</dbReference>
<gene>
    <name evidence="2" type="ORF">I303_106262</name>
</gene>
<dbReference type="SMART" id="SM00256">
    <property type="entry name" value="FBOX"/>
    <property type="match status" value="1"/>
</dbReference>
<dbReference type="InterPro" id="IPR036047">
    <property type="entry name" value="F-box-like_dom_sf"/>
</dbReference>
<evidence type="ECO:0000313" key="3">
    <source>
        <dbReference type="Proteomes" id="UP000078595"/>
    </source>
</evidence>
<reference evidence="2" key="2">
    <citation type="submission" date="2024-02" db="EMBL/GenBank/DDBJ databases">
        <title>Comparative genomics of Cryptococcus and Kwoniella reveals pathogenesis evolution and contrasting modes of karyotype evolution via chromosome fusion or intercentromeric recombination.</title>
        <authorList>
            <person name="Coelho M.A."/>
            <person name="David-Palma M."/>
            <person name="Shea T."/>
            <person name="Bowers K."/>
            <person name="McGinley-Smith S."/>
            <person name="Mohammad A.W."/>
            <person name="Gnirke A."/>
            <person name="Yurkov A.M."/>
            <person name="Nowrousian M."/>
            <person name="Sun S."/>
            <person name="Cuomo C.A."/>
            <person name="Heitman J."/>
        </authorList>
    </citation>
    <scope>NUCLEOTIDE SEQUENCE</scope>
    <source>
        <strain evidence="2">CBS 10117</strain>
    </source>
</reference>
<dbReference type="Gene3D" id="1.20.1280.50">
    <property type="match status" value="1"/>
</dbReference>
<dbReference type="SUPFAM" id="SSF81383">
    <property type="entry name" value="F-box domain"/>
    <property type="match status" value="1"/>
</dbReference>
<dbReference type="KEGG" id="kdj:28969980"/>